<dbReference type="PROSITE" id="PS50932">
    <property type="entry name" value="HTH_LACI_2"/>
    <property type="match status" value="1"/>
</dbReference>
<dbReference type="PANTHER" id="PTHR30146:SF153">
    <property type="entry name" value="LACTOSE OPERON REPRESSOR"/>
    <property type="match status" value="1"/>
</dbReference>
<organism evidence="5">
    <name type="scientific">Gulosibacter sediminis</name>
    <dbReference type="NCBI Taxonomy" id="1729695"/>
    <lineage>
        <taxon>Bacteria</taxon>
        <taxon>Bacillati</taxon>
        <taxon>Actinomycetota</taxon>
        <taxon>Actinomycetes</taxon>
        <taxon>Micrococcales</taxon>
        <taxon>Microbacteriaceae</taxon>
        <taxon>Gulosibacter</taxon>
    </lineage>
</organism>
<dbReference type="PROSITE" id="PS00356">
    <property type="entry name" value="HTH_LACI_1"/>
    <property type="match status" value="1"/>
</dbReference>
<dbReference type="Pfam" id="PF13377">
    <property type="entry name" value="Peripla_BP_3"/>
    <property type="match status" value="1"/>
</dbReference>
<evidence type="ECO:0000259" key="4">
    <source>
        <dbReference type="PROSITE" id="PS50932"/>
    </source>
</evidence>
<evidence type="ECO:0000313" key="5">
    <source>
        <dbReference type="EMBL" id="UQN14959.1"/>
    </source>
</evidence>
<dbReference type="SUPFAM" id="SSF53822">
    <property type="entry name" value="Periplasmic binding protein-like I"/>
    <property type="match status" value="1"/>
</dbReference>
<dbReference type="InterPro" id="IPR046335">
    <property type="entry name" value="LacI/GalR-like_sensor"/>
</dbReference>
<protein>
    <submittedName>
        <fullName evidence="5">LacI family transcriptional regulator</fullName>
    </submittedName>
</protein>
<keyword evidence="1" id="KW-0805">Transcription regulation</keyword>
<dbReference type="PANTHER" id="PTHR30146">
    <property type="entry name" value="LACI-RELATED TRANSCRIPTIONAL REPRESSOR"/>
    <property type="match status" value="1"/>
</dbReference>
<name>A0ABY4MY61_9MICO</name>
<evidence type="ECO:0000256" key="3">
    <source>
        <dbReference type="ARBA" id="ARBA00023163"/>
    </source>
</evidence>
<proteinExistence type="predicted"/>
<dbReference type="InterPro" id="IPR028082">
    <property type="entry name" value="Peripla_BP_I"/>
</dbReference>
<dbReference type="CDD" id="cd01392">
    <property type="entry name" value="HTH_LacI"/>
    <property type="match status" value="1"/>
</dbReference>
<reference evidence="5" key="1">
    <citation type="submission" date="2022-05" db="EMBL/GenBank/DDBJ databases">
        <title>Complete genome sequence of toluene-degrading Gulosibacter sediminis strain ACHW.36C.</title>
        <authorList>
            <person name="Wai A.C."/>
            <person name="Lai G.K."/>
            <person name="Griffin S.D."/>
            <person name="Leung F.C."/>
        </authorList>
    </citation>
    <scope>NUCLEOTIDE SEQUENCE [LARGE SCALE GENOMIC DNA]</scope>
    <source>
        <strain evidence="5">ACHW.36C</strain>
    </source>
</reference>
<dbReference type="Gene3D" id="1.10.260.40">
    <property type="entry name" value="lambda repressor-like DNA-binding domains"/>
    <property type="match status" value="1"/>
</dbReference>
<gene>
    <name evidence="5" type="ORF">M3M28_00375</name>
</gene>
<keyword evidence="2" id="KW-0238">DNA-binding</keyword>
<dbReference type="Gene3D" id="3.40.50.2300">
    <property type="match status" value="2"/>
</dbReference>
<dbReference type="Pfam" id="PF00356">
    <property type="entry name" value="LacI"/>
    <property type="match status" value="1"/>
</dbReference>
<dbReference type="InterPro" id="IPR010982">
    <property type="entry name" value="Lambda_DNA-bd_dom_sf"/>
</dbReference>
<accession>A0ABY4MY61</accession>
<dbReference type="EMBL" id="CP097160">
    <property type="protein sequence ID" value="UQN14959.1"/>
    <property type="molecule type" value="Genomic_DNA"/>
</dbReference>
<dbReference type="InterPro" id="IPR000843">
    <property type="entry name" value="HTH_LacI"/>
</dbReference>
<keyword evidence="3" id="KW-0804">Transcription</keyword>
<feature type="domain" description="HTH lacI-type" evidence="4">
    <location>
        <begin position="8"/>
        <end position="63"/>
    </location>
</feature>
<evidence type="ECO:0000256" key="1">
    <source>
        <dbReference type="ARBA" id="ARBA00023015"/>
    </source>
</evidence>
<evidence type="ECO:0000256" key="2">
    <source>
        <dbReference type="ARBA" id="ARBA00023125"/>
    </source>
</evidence>
<dbReference type="SMART" id="SM00354">
    <property type="entry name" value="HTH_LACI"/>
    <property type="match status" value="1"/>
</dbReference>
<dbReference type="SUPFAM" id="SSF47413">
    <property type="entry name" value="lambda repressor-like DNA-binding domains"/>
    <property type="match status" value="1"/>
</dbReference>
<dbReference type="CDD" id="cd06267">
    <property type="entry name" value="PBP1_LacI_sugar_binding-like"/>
    <property type="match status" value="1"/>
</dbReference>
<sequence>MAAAKQPVTLGDVAREAGVSIATASRAINGSTRRVNEDIRARVQETADRLGYLPNLSAQSVAKGASSTIAVVVSDIADPYFSAIAAGVMRGAAEEGLVVTVATAHHDTGSEVEIVRTLRTQRPKAIILTGSRTTDAVSQSALDQHLSDYIATGGKVVLISQHHPPFDVVELSNRQGAKDLALALVKLGGTRFGIVSGPRRLVTNVDRVEGFIEGLAEAGIEFGGDHHVEAEFSRDGGYAGARKLLSRMPDVDTIFATSDVMAIGAMTALRDLGKLPGRDVSVAGFDDIDTARDVTPTLTTVVVPLDDMGYRAVKVAMQDDPGRAPVALAANTSVVIRESTPARGA</sequence>